<proteinExistence type="predicted"/>
<organism evidence="2 3">
    <name type="scientific">Perkinsus olseni</name>
    <name type="common">Perkinsus atlanticus</name>
    <dbReference type="NCBI Taxonomy" id="32597"/>
    <lineage>
        <taxon>Eukaryota</taxon>
        <taxon>Sar</taxon>
        <taxon>Alveolata</taxon>
        <taxon>Perkinsozoa</taxon>
        <taxon>Perkinsea</taxon>
        <taxon>Perkinsida</taxon>
        <taxon>Perkinsidae</taxon>
        <taxon>Perkinsus</taxon>
    </lineage>
</organism>
<dbReference type="EMBL" id="JABAHT010000724">
    <property type="protein sequence ID" value="KAF4652434.1"/>
    <property type="molecule type" value="Genomic_DNA"/>
</dbReference>
<feature type="non-terminal residue" evidence="2">
    <location>
        <position position="1"/>
    </location>
</feature>
<dbReference type="Proteomes" id="UP000570595">
    <property type="component" value="Unassembled WGS sequence"/>
</dbReference>
<sequence>LQSRGASRPATAAVASMAEEEDAQRGGRDGGMPTAKSNSGWICRRERQGVLPEIGPTYGYFGLPPGSACMMLGSSKGELGPALPTTCPSYCDGHDDDGDGDDGGGGEDDGGDDDEDDGGDDGGDSASSTDVHRREGIDAGEKPYEVRQGDSIMTRLR</sequence>
<dbReference type="AlphaFoldDB" id="A0A7J6KZU5"/>
<feature type="compositionally biased region" description="Acidic residues" evidence="1">
    <location>
        <begin position="94"/>
        <end position="123"/>
    </location>
</feature>
<comment type="caution">
    <text evidence="2">The sequence shown here is derived from an EMBL/GenBank/DDBJ whole genome shotgun (WGS) entry which is preliminary data.</text>
</comment>
<evidence type="ECO:0000313" key="3">
    <source>
        <dbReference type="Proteomes" id="UP000570595"/>
    </source>
</evidence>
<feature type="compositionally biased region" description="Basic and acidic residues" evidence="1">
    <location>
        <begin position="130"/>
        <end position="148"/>
    </location>
</feature>
<feature type="region of interest" description="Disordered" evidence="1">
    <location>
        <begin position="1"/>
        <end position="43"/>
    </location>
</feature>
<evidence type="ECO:0000313" key="2">
    <source>
        <dbReference type="EMBL" id="KAF4652434.1"/>
    </source>
</evidence>
<gene>
    <name evidence="2" type="ORF">FOZ61_009679</name>
</gene>
<name>A0A7J6KZU5_PEROL</name>
<feature type="region of interest" description="Disordered" evidence="1">
    <location>
        <begin position="74"/>
        <end position="157"/>
    </location>
</feature>
<accession>A0A7J6KZU5</accession>
<evidence type="ECO:0000256" key="1">
    <source>
        <dbReference type="SAM" id="MobiDB-lite"/>
    </source>
</evidence>
<protein>
    <submittedName>
        <fullName evidence="2">Uncharacterized protein</fullName>
    </submittedName>
</protein>
<reference evidence="2 3" key="1">
    <citation type="submission" date="2020-04" db="EMBL/GenBank/DDBJ databases">
        <title>Perkinsus olseni comparative genomics.</title>
        <authorList>
            <person name="Bogema D.R."/>
        </authorList>
    </citation>
    <scope>NUCLEOTIDE SEQUENCE [LARGE SCALE GENOMIC DNA]</scope>
    <source>
        <strain evidence="2">ATCC PRA-179</strain>
    </source>
</reference>